<protein>
    <recommendedName>
        <fullName evidence="2">Cyclase family protein</fullName>
    </recommendedName>
</protein>
<dbReference type="PANTHER" id="PTHR34861">
    <property type="match status" value="1"/>
</dbReference>
<dbReference type="Pfam" id="PF04199">
    <property type="entry name" value="Cyclase"/>
    <property type="match status" value="1"/>
</dbReference>
<evidence type="ECO:0008006" key="2">
    <source>
        <dbReference type="Google" id="ProtNLM"/>
    </source>
</evidence>
<proteinExistence type="predicted"/>
<dbReference type="AlphaFoldDB" id="A0A381NI21"/>
<evidence type="ECO:0000313" key="1">
    <source>
        <dbReference type="EMBL" id="SUZ53183.1"/>
    </source>
</evidence>
<gene>
    <name evidence="1" type="ORF">METZ01_LOCUS6037</name>
</gene>
<dbReference type="GO" id="GO:0004061">
    <property type="term" value="F:arylformamidase activity"/>
    <property type="evidence" value="ECO:0007669"/>
    <property type="project" value="InterPro"/>
</dbReference>
<name>A0A381NI21_9ZZZZ</name>
<dbReference type="Gene3D" id="3.50.30.50">
    <property type="entry name" value="Putative cyclase"/>
    <property type="match status" value="1"/>
</dbReference>
<dbReference type="GO" id="GO:0019441">
    <property type="term" value="P:L-tryptophan catabolic process to kynurenine"/>
    <property type="evidence" value="ECO:0007669"/>
    <property type="project" value="InterPro"/>
</dbReference>
<dbReference type="PANTHER" id="PTHR34861:SF10">
    <property type="entry name" value="CYCLASE"/>
    <property type="match status" value="1"/>
</dbReference>
<dbReference type="SUPFAM" id="SSF102198">
    <property type="entry name" value="Putative cyclase"/>
    <property type="match status" value="1"/>
</dbReference>
<dbReference type="InterPro" id="IPR037175">
    <property type="entry name" value="KFase_sf"/>
</dbReference>
<reference evidence="1" key="1">
    <citation type="submission" date="2018-05" db="EMBL/GenBank/DDBJ databases">
        <authorList>
            <person name="Lanie J.A."/>
            <person name="Ng W.-L."/>
            <person name="Kazmierczak K.M."/>
            <person name="Andrzejewski T.M."/>
            <person name="Davidsen T.M."/>
            <person name="Wayne K.J."/>
            <person name="Tettelin H."/>
            <person name="Glass J.I."/>
            <person name="Rusch D."/>
            <person name="Podicherti R."/>
            <person name="Tsui H.-C.T."/>
            <person name="Winkler M.E."/>
        </authorList>
    </citation>
    <scope>NUCLEOTIDE SEQUENCE</scope>
</reference>
<accession>A0A381NI21</accession>
<organism evidence="1">
    <name type="scientific">marine metagenome</name>
    <dbReference type="NCBI Taxonomy" id="408172"/>
    <lineage>
        <taxon>unclassified sequences</taxon>
        <taxon>metagenomes</taxon>
        <taxon>ecological metagenomes</taxon>
    </lineage>
</organism>
<sequence>MGLKDRTPTTVEEYLDYKARFSNWGRWGDDDQFGTLNHITPKVTKEAASLIDTGRTISCANPLATHSVVPDQFRNPRPADHNMAVHERGSGDYIGVSYHGFVNTHIDALCHFFTKSVVAGGRLYNDKDPALVRDSGAATHSIDNWQDGIITRGVLYDIPKFRGIDFVDLENPVEGWELQDWADTQGITPSSGDAVLIRSGYSAFWKAHPNLEMTFPPNTPGNAPSIIEFLYDTNASLLGWDLQESGHREYDYPARIPVHEVIIPHMGMPILDNANFDRLAKTCEELNSYVFHFTIAPLVVEGGTGSPVNPIAMF</sequence>
<dbReference type="EMBL" id="UINC01000318">
    <property type="protein sequence ID" value="SUZ53183.1"/>
    <property type="molecule type" value="Genomic_DNA"/>
</dbReference>
<dbReference type="InterPro" id="IPR007325">
    <property type="entry name" value="KFase/CYL"/>
</dbReference>